<evidence type="ECO:0000256" key="2">
    <source>
        <dbReference type="ARBA" id="ARBA00022771"/>
    </source>
</evidence>
<dbReference type="Gene3D" id="1.25.40.10">
    <property type="entry name" value="Tetratricopeptide repeat domain"/>
    <property type="match status" value="1"/>
</dbReference>
<organism evidence="5 6">
    <name type="scientific">Vicia faba</name>
    <name type="common">Broad bean</name>
    <name type="synonym">Faba vulgaris</name>
    <dbReference type="NCBI Taxonomy" id="3906"/>
    <lineage>
        <taxon>Eukaryota</taxon>
        <taxon>Viridiplantae</taxon>
        <taxon>Streptophyta</taxon>
        <taxon>Embryophyta</taxon>
        <taxon>Tracheophyta</taxon>
        <taxon>Spermatophyta</taxon>
        <taxon>Magnoliopsida</taxon>
        <taxon>eudicotyledons</taxon>
        <taxon>Gunneridae</taxon>
        <taxon>Pentapetalae</taxon>
        <taxon>rosids</taxon>
        <taxon>fabids</taxon>
        <taxon>Fabales</taxon>
        <taxon>Fabaceae</taxon>
        <taxon>Papilionoideae</taxon>
        <taxon>50 kb inversion clade</taxon>
        <taxon>NPAAA clade</taxon>
        <taxon>Hologalegina</taxon>
        <taxon>IRL clade</taxon>
        <taxon>Fabeae</taxon>
        <taxon>Vicia</taxon>
    </lineage>
</organism>
<evidence type="ECO:0000256" key="4">
    <source>
        <dbReference type="ARBA" id="ARBA00023159"/>
    </source>
</evidence>
<evidence type="ECO:0000313" key="6">
    <source>
        <dbReference type="Proteomes" id="UP001157006"/>
    </source>
</evidence>
<reference evidence="5 6" key="1">
    <citation type="submission" date="2023-01" db="EMBL/GenBank/DDBJ databases">
        <authorList>
            <person name="Kreplak J."/>
        </authorList>
    </citation>
    <scope>NUCLEOTIDE SEQUENCE [LARGE SCALE GENOMIC DNA]</scope>
</reference>
<dbReference type="GO" id="GO:0030154">
    <property type="term" value="P:cell differentiation"/>
    <property type="evidence" value="ECO:0007669"/>
    <property type="project" value="TreeGrafter"/>
</dbReference>
<gene>
    <name evidence="5" type="ORF">VFH_U012040</name>
</gene>
<protein>
    <recommendedName>
        <fullName evidence="7">Pentatricopeptide repeat-containing protein</fullName>
    </recommendedName>
</protein>
<sequence>MGNNHFLSGADEKVARVFEAQLSFLKRSSNATLQKFFYSDADIEFSLTVFWCVLPYKKLIVSDLLPPRNWYTIAIEIKVVSAFTSPSLPPKPSYVKSHNGMIKSIRVKVQVYDRVIGIKKDRTSNVMAKSMRYFMTSLWYFRDGHYGDALRLFEDIKSSGVRSNSVIHCIILSSYGHVGNLRYGRTIHKLIIGNGLALKSYIQVVLINVYAYCGKVEVVDVCKLWCNGVGRVNMLSGLAKLGMVIACDVRYKSNRVFPEYHPASSSTFFPSLHSNSHMKVLEMSYKDIENSSFESHSVASPKLILNNDNITMVANNDKVIAVLI</sequence>
<dbReference type="AlphaFoldDB" id="A0AAV0YE06"/>
<comment type="caution">
    <text evidence="5">The sequence shown here is derived from an EMBL/GenBank/DDBJ whole genome shotgun (WGS) entry which is preliminary data.</text>
</comment>
<dbReference type="Proteomes" id="UP001157006">
    <property type="component" value="Unassembled WGS sequence"/>
</dbReference>
<name>A0AAV0YE06_VICFA</name>
<keyword evidence="2" id="KW-0863">Zinc-finger</keyword>
<proteinExistence type="predicted"/>
<dbReference type="PANTHER" id="PTHR45658">
    <property type="entry name" value="GATA TRANSCRIPTION FACTOR"/>
    <property type="match status" value="1"/>
</dbReference>
<accession>A0AAV0YE06</accession>
<dbReference type="PANTHER" id="PTHR45658:SF51">
    <property type="entry name" value="GATA TRANSCRIPTION FACTOR 8"/>
    <property type="match status" value="1"/>
</dbReference>
<keyword evidence="4" id="KW-0010">Activator</keyword>
<dbReference type="EMBL" id="CATIWC010000424">
    <property type="protein sequence ID" value="CAI8583108.1"/>
    <property type="molecule type" value="Genomic_DNA"/>
</dbReference>
<keyword evidence="6" id="KW-1185">Reference proteome</keyword>
<evidence type="ECO:0000256" key="1">
    <source>
        <dbReference type="ARBA" id="ARBA00022723"/>
    </source>
</evidence>
<keyword evidence="1" id="KW-0479">Metal-binding</keyword>
<dbReference type="InterPro" id="IPR011990">
    <property type="entry name" value="TPR-like_helical_dom_sf"/>
</dbReference>
<evidence type="ECO:0000313" key="5">
    <source>
        <dbReference type="EMBL" id="CAI8583108.1"/>
    </source>
</evidence>
<evidence type="ECO:0000256" key="3">
    <source>
        <dbReference type="ARBA" id="ARBA00022833"/>
    </source>
</evidence>
<dbReference type="GO" id="GO:0005634">
    <property type="term" value="C:nucleus"/>
    <property type="evidence" value="ECO:0007669"/>
    <property type="project" value="TreeGrafter"/>
</dbReference>
<dbReference type="InterPro" id="IPR051140">
    <property type="entry name" value="GATA_TF"/>
</dbReference>
<dbReference type="GO" id="GO:0008270">
    <property type="term" value="F:zinc ion binding"/>
    <property type="evidence" value="ECO:0007669"/>
    <property type="project" value="UniProtKB-KW"/>
</dbReference>
<evidence type="ECO:0008006" key="7">
    <source>
        <dbReference type="Google" id="ProtNLM"/>
    </source>
</evidence>
<keyword evidence="3" id="KW-0862">Zinc</keyword>